<gene>
    <name evidence="3" type="ORF">METZ01_LOCUS283960</name>
</gene>
<protein>
    <recommendedName>
        <fullName evidence="4">Ig-like domain-containing protein</fullName>
    </recommendedName>
</protein>
<keyword evidence="2" id="KW-1015">Disulfide bond</keyword>
<dbReference type="AlphaFoldDB" id="A0A382L2Z0"/>
<dbReference type="GO" id="GO:0043025">
    <property type="term" value="C:neuronal cell body"/>
    <property type="evidence" value="ECO:0007669"/>
    <property type="project" value="TreeGrafter"/>
</dbReference>
<dbReference type="GO" id="GO:0030424">
    <property type="term" value="C:axon"/>
    <property type="evidence" value="ECO:0007669"/>
    <property type="project" value="TreeGrafter"/>
</dbReference>
<dbReference type="InterPro" id="IPR013783">
    <property type="entry name" value="Ig-like_fold"/>
</dbReference>
<dbReference type="EMBL" id="UINC01084447">
    <property type="protein sequence ID" value="SVC31106.1"/>
    <property type="molecule type" value="Genomic_DNA"/>
</dbReference>
<proteinExistence type="predicted"/>
<organism evidence="3">
    <name type="scientific">marine metagenome</name>
    <dbReference type="NCBI Taxonomy" id="408172"/>
    <lineage>
        <taxon>unclassified sequences</taxon>
        <taxon>metagenomes</taxon>
        <taxon>ecological metagenomes</taxon>
    </lineage>
</organism>
<evidence type="ECO:0000256" key="1">
    <source>
        <dbReference type="ARBA" id="ARBA00022729"/>
    </source>
</evidence>
<accession>A0A382L2Z0</accession>
<evidence type="ECO:0008006" key="4">
    <source>
        <dbReference type="Google" id="ProtNLM"/>
    </source>
</evidence>
<dbReference type="SUPFAM" id="SSF48726">
    <property type="entry name" value="Immunoglobulin"/>
    <property type="match status" value="2"/>
</dbReference>
<reference evidence="3" key="1">
    <citation type="submission" date="2018-05" db="EMBL/GenBank/DDBJ databases">
        <authorList>
            <person name="Lanie J.A."/>
            <person name="Ng W.-L."/>
            <person name="Kazmierczak K.M."/>
            <person name="Andrzejewski T.M."/>
            <person name="Davidsen T.M."/>
            <person name="Wayne K.J."/>
            <person name="Tettelin H."/>
            <person name="Glass J.I."/>
            <person name="Rusch D."/>
            <person name="Podicherti R."/>
            <person name="Tsui H.-C.T."/>
            <person name="Winkler M.E."/>
        </authorList>
    </citation>
    <scope>NUCLEOTIDE SEQUENCE</scope>
</reference>
<feature type="non-terminal residue" evidence="3">
    <location>
        <position position="1"/>
    </location>
</feature>
<dbReference type="GO" id="GO:0050808">
    <property type="term" value="P:synapse organization"/>
    <property type="evidence" value="ECO:0007669"/>
    <property type="project" value="TreeGrafter"/>
</dbReference>
<dbReference type="GO" id="GO:0008046">
    <property type="term" value="F:axon guidance receptor activity"/>
    <property type="evidence" value="ECO:0007669"/>
    <property type="project" value="TreeGrafter"/>
</dbReference>
<sequence>VVSLGKVSDGWNKAETNTAVGGDAASSFEPSSRQGIENIFAVRIEGPGYMKFQWRIESSLGNSKDSIGCYMDDFNNPLVSLNQTGLAESPEWGDNWVFIPPGYHSVYFIFDKNSKHPSTAYLDHIQYAKAQPGKPTFVDFPSDVINVELGETLALPIRNADGFPFPKFQWRVNEVDIPQANDSVFHLESAWDFDSANYSVVLSNRYGVVNSHAVKVNVVGTGNPSLAEGLDAGNLKFLNRGQNSWVKISSPNSEGQDAVMSSSSDDEVSSRLLTMIEGPGVLEFAWKIDGSDFDGGELGFYINDSEVSVLKSKSDWKKTTHFIASGKQKLEWTFRLGVMDVGEYKGYLDALQFYTPSNSQPVLTTQPKGVNVEGLEDVSLEVATEGWPIPELQWFHDGVPIKGANNE</sequence>
<dbReference type="InterPro" id="IPR050958">
    <property type="entry name" value="Cell_Adh-Cytoskel_Orgn"/>
</dbReference>
<dbReference type="GO" id="GO:0007156">
    <property type="term" value="P:homophilic cell adhesion via plasma membrane adhesion molecules"/>
    <property type="evidence" value="ECO:0007669"/>
    <property type="project" value="TreeGrafter"/>
</dbReference>
<dbReference type="Gene3D" id="2.60.40.10">
    <property type="entry name" value="Immunoglobulins"/>
    <property type="match status" value="2"/>
</dbReference>
<dbReference type="GO" id="GO:0005886">
    <property type="term" value="C:plasma membrane"/>
    <property type="evidence" value="ECO:0007669"/>
    <property type="project" value="TreeGrafter"/>
</dbReference>
<name>A0A382L2Z0_9ZZZZ</name>
<dbReference type="PANTHER" id="PTHR45080:SF8">
    <property type="entry name" value="IG-LIKE DOMAIN-CONTAINING PROTEIN"/>
    <property type="match status" value="1"/>
</dbReference>
<evidence type="ECO:0000313" key="3">
    <source>
        <dbReference type="EMBL" id="SVC31106.1"/>
    </source>
</evidence>
<dbReference type="InterPro" id="IPR036179">
    <property type="entry name" value="Ig-like_dom_sf"/>
</dbReference>
<dbReference type="PANTHER" id="PTHR45080">
    <property type="entry name" value="CONTACTIN 5"/>
    <property type="match status" value="1"/>
</dbReference>
<keyword evidence="1" id="KW-0732">Signal</keyword>
<evidence type="ECO:0000256" key="2">
    <source>
        <dbReference type="ARBA" id="ARBA00023157"/>
    </source>
</evidence>
<feature type="non-terminal residue" evidence="3">
    <location>
        <position position="407"/>
    </location>
</feature>